<dbReference type="SUPFAM" id="SSF51695">
    <property type="entry name" value="PLC-like phosphodiesterases"/>
    <property type="match status" value="1"/>
</dbReference>
<evidence type="ECO:0000256" key="1">
    <source>
        <dbReference type="SAM" id="MobiDB-lite"/>
    </source>
</evidence>
<dbReference type="Gene3D" id="3.20.20.190">
    <property type="entry name" value="Phosphatidylinositol (PI) phosphodiesterase"/>
    <property type="match status" value="1"/>
</dbReference>
<evidence type="ECO:0000313" key="4">
    <source>
        <dbReference type="Proteomes" id="UP001642502"/>
    </source>
</evidence>
<feature type="domain" description="GP-PDE" evidence="2">
    <location>
        <begin position="22"/>
        <end position="260"/>
    </location>
</feature>
<proteinExistence type="predicted"/>
<dbReference type="InterPro" id="IPR017946">
    <property type="entry name" value="PLC-like_Pdiesterase_TIM-brl"/>
</dbReference>
<dbReference type="PANTHER" id="PTHR43805:SF1">
    <property type="entry name" value="GP-PDE DOMAIN-CONTAINING PROTEIN"/>
    <property type="match status" value="1"/>
</dbReference>
<feature type="region of interest" description="Disordered" evidence="1">
    <location>
        <begin position="261"/>
        <end position="303"/>
    </location>
</feature>
<dbReference type="PROSITE" id="PS51704">
    <property type="entry name" value="GP_PDE"/>
    <property type="match status" value="1"/>
</dbReference>
<feature type="compositionally biased region" description="Basic and acidic residues" evidence="1">
    <location>
        <begin position="271"/>
        <end position="280"/>
    </location>
</feature>
<comment type="caution">
    <text evidence="3">The sequence shown here is derived from an EMBL/GenBank/DDBJ whole genome shotgun (WGS) entry which is preliminary data.</text>
</comment>
<dbReference type="PANTHER" id="PTHR43805">
    <property type="entry name" value="GLYCEROPHOSPHORYL DIESTER PHOSPHODIESTERASE"/>
    <property type="match status" value="1"/>
</dbReference>
<sequence>MASSTSSSPIVSPALRGDIQLPQNIAHRGFRAQFPENSLAAFRGALQNGAVALETDIHLTKDKVVVLSHDPTLKRCFGRAEKIADCEWSFLESLRTVAEPHEPMARLEDLLAFLSEPGREHVWALLDIKRDDDAKELVTRMAETIQAAPGNWGKRIVLGCWEATYMRHCQDMLPGYSIAYIGISLSYSYELLKYDCVSHFNLLQGILVGSRGARFIHEAHAKGRAVLAWTVNSEEWMDWSIRAGIDGVITDDPSKFSRIRKRWEQDDSDDEAGRDPDKQPSEATPLRRSTEKSPPTAHPPHTRTATGYFLRRWTRLYMIVGLVRVIEQLATNFLRARYGWEGKRIRAALEQ</sequence>
<organism evidence="3 4">
    <name type="scientific">Sporothrix epigloea</name>
    <dbReference type="NCBI Taxonomy" id="1892477"/>
    <lineage>
        <taxon>Eukaryota</taxon>
        <taxon>Fungi</taxon>
        <taxon>Dikarya</taxon>
        <taxon>Ascomycota</taxon>
        <taxon>Pezizomycotina</taxon>
        <taxon>Sordariomycetes</taxon>
        <taxon>Sordariomycetidae</taxon>
        <taxon>Ophiostomatales</taxon>
        <taxon>Ophiostomataceae</taxon>
        <taxon>Sporothrix</taxon>
    </lineage>
</organism>
<protein>
    <recommendedName>
        <fullName evidence="2">GP-PDE domain-containing protein</fullName>
    </recommendedName>
</protein>
<keyword evidence="4" id="KW-1185">Reference proteome</keyword>
<evidence type="ECO:0000313" key="3">
    <source>
        <dbReference type="EMBL" id="CAK7266713.1"/>
    </source>
</evidence>
<reference evidence="3 4" key="1">
    <citation type="submission" date="2024-01" db="EMBL/GenBank/DDBJ databases">
        <authorList>
            <person name="Allen C."/>
            <person name="Tagirdzhanova G."/>
        </authorList>
    </citation>
    <scope>NUCLEOTIDE SEQUENCE [LARGE SCALE GENOMIC DNA]</scope>
    <source>
        <strain evidence="3 4">CBS 119000</strain>
    </source>
</reference>
<dbReference type="InterPro" id="IPR030395">
    <property type="entry name" value="GP_PDE_dom"/>
</dbReference>
<dbReference type="CDD" id="cd08570">
    <property type="entry name" value="GDPD_YPL206cp_fungi"/>
    <property type="match status" value="1"/>
</dbReference>
<dbReference type="EMBL" id="CAWUON010000021">
    <property type="protein sequence ID" value="CAK7266713.1"/>
    <property type="molecule type" value="Genomic_DNA"/>
</dbReference>
<gene>
    <name evidence="3" type="ORF">SEPCBS119000_002171</name>
</gene>
<evidence type="ECO:0000259" key="2">
    <source>
        <dbReference type="PROSITE" id="PS51704"/>
    </source>
</evidence>
<dbReference type="Pfam" id="PF03009">
    <property type="entry name" value="GDPD"/>
    <property type="match status" value="1"/>
</dbReference>
<accession>A0ABP0DGC0</accession>
<name>A0ABP0DGC0_9PEZI</name>
<dbReference type="Proteomes" id="UP001642502">
    <property type="component" value="Unassembled WGS sequence"/>
</dbReference>